<dbReference type="Proteomes" id="UP000772181">
    <property type="component" value="Unassembled WGS sequence"/>
</dbReference>
<gene>
    <name evidence="1" type="ORF">HY730_02250</name>
</gene>
<reference evidence="1" key="1">
    <citation type="submission" date="2020-07" db="EMBL/GenBank/DDBJ databases">
        <title>Huge and variable diversity of episymbiotic CPR bacteria and DPANN archaea in groundwater ecosystems.</title>
        <authorList>
            <person name="He C.Y."/>
            <person name="Keren R."/>
            <person name="Whittaker M."/>
            <person name="Farag I.F."/>
            <person name="Doudna J."/>
            <person name="Cate J.H.D."/>
            <person name="Banfield J.F."/>
        </authorList>
    </citation>
    <scope>NUCLEOTIDE SEQUENCE</scope>
    <source>
        <strain evidence="1">NC_groundwater_1482_Ag_S-0.65um_47_24</strain>
    </source>
</reference>
<comment type="caution">
    <text evidence="1">The sequence shown here is derived from an EMBL/GenBank/DDBJ whole genome shotgun (WGS) entry which is preliminary data.</text>
</comment>
<evidence type="ECO:0000313" key="2">
    <source>
        <dbReference type="Proteomes" id="UP000772181"/>
    </source>
</evidence>
<sequence>MGILTEDMTRLRSEIGAMKNARKTLMNELTRETKSREQIVSNMLARFSNAQVEKTKQINHDLSIFINNLRQNVAGVQREVRERITGFRVDIQGARQAWHDKRG</sequence>
<dbReference type="EMBL" id="JACQWF010000107">
    <property type="protein sequence ID" value="MBI4595180.1"/>
    <property type="molecule type" value="Genomic_DNA"/>
</dbReference>
<name>A0A933GL72_UNCTE</name>
<dbReference type="AlphaFoldDB" id="A0A933GL72"/>
<organism evidence="1 2">
    <name type="scientific">Tectimicrobiota bacterium</name>
    <dbReference type="NCBI Taxonomy" id="2528274"/>
    <lineage>
        <taxon>Bacteria</taxon>
        <taxon>Pseudomonadati</taxon>
        <taxon>Nitrospinota/Tectimicrobiota group</taxon>
        <taxon>Candidatus Tectimicrobiota</taxon>
    </lineage>
</organism>
<proteinExistence type="predicted"/>
<accession>A0A933GL72</accession>
<evidence type="ECO:0000313" key="1">
    <source>
        <dbReference type="EMBL" id="MBI4595180.1"/>
    </source>
</evidence>
<protein>
    <submittedName>
        <fullName evidence="1">Uncharacterized protein</fullName>
    </submittedName>
</protein>